<name>A0A2K3KJX5_TRIPR</name>
<dbReference type="Proteomes" id="UP000236291">
    <property type="component" value="Unassembled WGS sequence"/>
</dbReference>
<sequence length="31" mass="3096">NFLGCFVLVEGNLCIGEGGGRQKVALGVASS</sequence>
<comment type="caution">
    <text evidence="1">The sequence shown here is derived from an EMBL/GenBank/DDBJ whole genome shotgun (WGS) entry which is preliminary data.</text>
</comment>
<feature type="non-terminal residue" evidence="1">
    <location>
        <position position="1"/>
    </location>
</feature>
<dbReference type="AlphaFoldDB" id="A0A2K3KJX5"/>
<evidence type="ECO:0000313" key="2">
    <source>
        <dbReference type="Proteomes" id="UP000236291"/>
    </source>
</evidence>
<dbReference type="EMBL" id="ASHM01195607">
    <property type="protein sequence ID" value="PNX66576.1"/>
    <property type="molecule type" value="Genomic_DNA"/>
</dbReference>
<proteinExistence type="predicted"/>
<reference evidence="1 2" key="2">
    <citation type="journal article" date="2017" name="Front. Plant Sci.">
        <title>Gene Classification and Mining of Molecular Markers Useful in Red Clover (Trifolium pratense) Breeding.</title>
        <authorList>
            <person name="Istvanek J."/>
            <person name="Dluhosova J."/>
            <person name="Dluhos P."/>
            <person name="Patkova L."/>
            <person name="Nedelnik J."/>
            <person name="Repkova J."/>
        </authorList>
    </citation>
    <scope>NUCLEOTIDE SEQUENCE [LARGE SCALE GENOMIC DNA]</scope>
    <source>
        <strain evidence="2">cv. Tatra</strain>
        <tissue evidence="1">Young leaves</tissue>
    </source>
</reference>
<gene>
    <name evidence="1" type="ORF">L195_g063118</name>
</gene>
<evidence type="ECO:0000313" key="1">
    <source>
        <dbReference type="EMBL" id="PNX66576.1"/>
    </source>
</evidence>
<reference evidence="1 2" key="1">
    <citation type="journal article" date="2014" name="Am. J. Bot.">
        <title>Genome assembly and annotation for red clover (Trifolium pratense; Fabaceae).</title>
        <authorList>
            <person name="Istvanek J."/>
            <person name="Jaros M."/>
            <person name="Krenek A."/>
            <person name="Repkova J."/>
        </authorList>
    </citation>
    <scope>NUCLEOTIDE SEQUENCE [LARGE SCALE GENOMIC DNA]</scope>
    <source>
        <strain evidence="2">cv. Tatra</strain>
        <tissue evidence="1">Young leaves</tissue>
    </source>
</reference>
<accession>A0A2K3KJX5</accession>
<organism evidence="1 2">
    <name type="scientific">Trifolium pratense</name>
    <name type="common">Red clover</name>
    <dbReference type="NCBI Taxonomy" id="57577"/>
    <lineage>
        <taxon>Eukaryota</taxon>
        <taxon>Viridiplantae</taxon>
        <taxon>Streptophyta</taxon>
        <taxon>Embryophyta</taxon>
        <taxon>Tracheophyta</taxon>
        <taxon>Spermatophyta</taxon>
        <taxon>Magnoliopsida</taxon>
        <taxon>eudicotyledons</taxon>
        <taxon>Gunneridae</taxon>
        <taxon>Pentapetalae</taxon>
        <taxon>rosids</taxon>
        <taxon>fabids</taxon>
        <taxon>Fabales</taxon>
        <taxon>Fabaceae</taxon>
        <taxon>Papilionoideae</taxon>
        <taxon>50 kb inversion clade</taxon>
        <taxon>NPAAA clade</taxon>
        <taxon>Hologalegina</taxon>
        <taxon>IRL clade</taxon>
        <taxon>Trifolieae</taxon>
        <taxon>Trifolium</taxon>
    </lineage>
</organism>
<protein>
    <submittedName>
        <fullName evidence="1">Uncharacterized protein</fullName>
    </submittedName>
</protein>